<gene>
    <name evidence="1" type="ORF">EVAR_55133_1</name>
</gene>
<dbReference type="EMBL" id="BGZK01001142">
    <property type="protein sequence ID" value="GBP72365.1"/>
    <property type="molecule type" value="Genomic_DNA"/>
</dbReference>
<comment type="caution">
    <text evidence="1">The sequence shown here is derived from an EMBL/GenBank/DDBJ whole genome shotgun (WGS) entry which is preliminary data.</text>
</comment>
<dbReference type="Proteomes" id="UP000299102">
    <property type="component" value="Unassembled WGS sequence"/>
</dbReference>
<dbReference type="AlphaFoldDB" id="A0A4C1YDD3"/>
<proteinExistence type="predicted"/>
<sequence>MVGVNYIDETSLGSHISTLPSRYRVLLCDVPNIDYKERYIIMKNVLAYLPSGCASVFSAIEGPFESALVHEMKEMKRNFLAEHECVSGI</sequence>
<evidence type="ECO:0000313" key="1">
    <source>
        <dbReference type="EMBL" id="GBP72365.1"/>
    </source>
</evidence>
<keyword evidence="2" id="KW-1185">Reference proteome</keyword>
<accession>A0A4C1YDD3</accession>
<dbReference type="OrthoDB" id="6722453at2759"/>
<name>A0A4C1YDD3_EUMVA</name>
<organism evidence="1 2">
    <name type="scientific">Eumeta variegata</name>
    <name type="common">Bagworm moth</name>
    <name type="synonym">Eumeta japonica</name>
    <dbReference type="NCBI Taxonomy" id="151549"/>
    <lineage>
        <taxon>Eukaryota</taxon>
        <taxon>Metazoa</taxon>
        <taxon>Ecdysozoa</taxon>
        <taxon>Arthropoda</taxon>
        <taxon>Hexapoda</taxon>
        <taxon>Insecta</taxon>
        <taxon>Pterygota</taxon>
        <taxon>Neoptera</taxon>
        <taxon>Endopterygota</taxon>
        <taxon>Lepidoptera</taxon>
        <taxon>Glossata</taxon>
        <taxon>Ditrysia</taxon>
        <taxon>Tineoidea</taxon>
        <taxon>Psychidae</taxon>
        <taxon>Oiketicinae</taxon>
        <taxon>Eumeta</taxon>
    </lineage>
</organism>
<evidence type="ECO:0000313" key="2">
    <source>
        <dbReference type="Proteomes" id="UP000299102"/>
    </source>
</evidence>
<reference evidence="1 2" key="1">
    <citation type="journal article" date="2019" name="Commun. Biol.">
        <title>The bagworm genome reveals a unique fibroin gene that provides high tensile strength.</title>
        <authorList>
            <person name="Kono N."/>
            <person name="Nakamura H."/>
            <person name="Ohtoshi R."/>
            <person name="Tomita M."/>
            <person name="Numata K."/>
            <person name="Arakawa K."/>
        </authorList>
    </citation>
    <scope>NUCLEOTIDE SEQUENCE [LARGE SCALE GENOMIC DNA]</scope>
</reference>
<protein>
    <submittedName>
        <fullName evidence="1">Uncharacterized protein</fullName>
    </submittedName>
</protein>